<dbReference type="Pfam" id="PF07219">
    <property type="entry name" value="HemY_N"/>
    <property type="match status" value="1"/>
</dbReference>
<comment type="caution">
    <text evidence="7">The sequence shown here is derived from an EMBL/GenBank/DDBJ whole genome shotgun (WGS) entry which is preliminary data.</text>
</comment>
<comment type="subcellular location">
    <subcellularLocation>
        <location evidence="1">Membrane</location>
    </subcellularLocation>
</comment>
<feature type="domain" description="HemY N-terminal" evidence="6">
    <location>
        <begin position="29"/>
        <end position="135"/>
    </location>
</feature>
<dbReference type="InterPro" id="IPR010817">
    <property type="entry name" value="HemY_N"/>
</dbReference>
<keyword evidence="2 5" id="KW-0812">Transmembrane</keyword>
<evidence type="ECO:0000256" key="1">
    <source>
        <dbReference type="ARBA" id="ARBA00004370"/>
    </source>
</evidence>
<evidence type="ECO:0000256" key="2">
    <source>
        <dbReference type="ARBA" id="ARBA00022692"/>
    </source>
</evidence>
<sequence length="371" mass="42270">MVKMIRVILIIIAIAIAMAAGHLLIDEKGYVLIAYNDVTIEATIVAMAIMFFMLTIGLWLVVKAIKFFWRLYRKSTGHFGHKRAMKASQAWQQALWATLNDDNEQVQMAFKKQDAPSQWQDYQYALLAKSALQQGKQATAVQHLSAMSEEAQSKVPKLWLQADKGAQALVLLETPMQQKKPQSTEITTYLEGLLVAQKYVELIKTLNDKHKQVTWSAEYWQRFFTRFFMQNQPDGQAYYEQLPKALKVYAQQPYLQSMAASGQIKQVQPALLKWLKKGLYHDVSAVISAATEGDLQLTHAIQAQLKKQPDNADLLACLACMAHVDEDFELAAKIFDNINKSDWHTGWTSIALRSYEQTQQYQKAYELATLK</sequence>
<gene>
    <name evidence="7" type="ORF">CWC20_00465</name>
</gene>
<evidence type="ECO:0000313" key="7">
    <source>
        <dbReference type="EMBL" id="TMO78916.1"/>
    </source>
</evidence>
<keyword evidence="3 5" id="KW-1133">Transmembrane helix</keyword>
<name>A0ABY2W2P7_9GAMM</name>
<evidence type="ECO:0000313" key="8">
    <source>
        <dbReference type="Proteomes" id="UP000307164"/>
    </source>
</evidence>
<evidence type="ECO:0000256" key="4">
    <source>
        <dbReference type="ARBA" id="ARBA00023136"/>
    </source>
</evidence>
<keyword evidence="4 5" id="KW-0472">Membrane</keyword>
<dbReference type="EMBL" id="PNBW01000005">
    <property type="protein sequence ID" value="TMO78916.1"/>
    <property type="molecule type" value="Genomic_DNA"/>
</dbReference>
<evidence type="ECO:0000256" key="5">
    <source>
        <dbReference type="SAM" id="Phobius"/>
    </source>
</evidence>
<proteinExistence type="predicted"/>
<reference evidence="8" key="1">
    <citation type="submission" date="2019-06" db="EMBL/GenBank/DDBJ databases">
        <title>Co-occurence of chitin degradation, pigmentation and bioactivity in marine Pseudoalteromonas.</title>
        <authorList>
            <person name="Sonnenschein E.C."/>
            <person name="Bech P.K."/>
        </authorList>
    </citation>
    <scope>NUCLEOTIDE SEQUENCE [LARGE SCALE GENOMIC DNA]</scope>
    <source>
        <strain evidence="8">S3895</strain>
    </source>
</reference>
<protein>
    <recommendedName>
        <fullName evidence="6">HemY N-terminal domain-containing protein</fullName>
    </recommendedName>
</protein>
<dbReference type="Proteomes" id="UP000307164">
    <property type="component" value="Unassembled WGS sequence"/>
</dbReference>
<feature type="transmembrane region" description="Helical" evidence="5">
    <location>
        <begin position="45"/>
        <end position="65"/>
    </location>
</feature>
<feature type="transmembrane region" description="Helical" evidence="5">
    <location>
        <begin position="7"/>
        <end position="25"/>
    </location>
</feature>
<evidence type="ECO:0000256" key="3">
    <source>
        <dbReference type="ARBA" id="ARBA00022989"/>
    </source>
</evidence>
<evidence type="ECO:0000259" key="6">
    <source>
        <dbReference type="Pfam" id="PF07219"/>
    </source>
</evidence>
<organism evidence="7 8">
    <name type="scientific">Pseudoalteromonas aurantia</name>
    <dbReference type="NCBI Taxonomy" id="43654"/>
    <lineage>
        <taxon>Bacteria</taxon>
        <taxon>Pseudomonadati</taxon>
        <taxon>Pseudomonadota</taxon>
        <taxon>Gammaproteobacteria</taxon>
        <taxon>Alteromonadales</taxon>
        <taxon>Pseudoalteromonadaceae</taxon>
        <taxon>Pseudoalteromonas</taxon>
    </lineage>
</organism>
<accession>A0ABY2W2P7</accession>
<keyword evidence="8" id="KW-1185">Reference proteome</keyword>